<protein>
    <submittedName>
        <fullName evidence="1">DUF2284 domain-containing protein</fullName>
    </submittedName>
</protein>
<dbReference type="AlphaFoldDB" id="A0A3E3DZD7"/>
<gene>
    <name evidence="1" type="ORF">DW687_06625</name>
</gene>
<dbReference type="Pfam" id="PF10050">
    <property type="entry name" value="DUF2284"/>
    <property type="match status" value="1"/>
</dbReference>
<sequence length="197" mass="22287">MKCRELGEGKMEDFAKVAVELGATTAKVIDPKSVVTAPWTLNKCKYGCKNYNKRQCCPPIATTYKEMQVLLDTYEKALLIQCLDPYDVNHVLRKMLDWLGKQGYYKCLGYGAKKCEICRDEYGEECSFPDCKHADKVIPQMDGSGIDVIQTVINNGYEEHGVKAWGDSTGFKVLPHEKGGKDWRESGINFYGMILLY</sequence>
<organism evidence="1 2">
    <name type="scientific">Anaerofustis stercorihominis</name>
    <dbReference type="NCBI Taxonomy" id="214853"/>
    <lineage>
        <taxon>Bacteria</taxon>
        <taxon>Bacillati</taxon>
        <taxon>Bacillota</taxon>
        <taxon>Clostridia</taxon>
        <taxon>Eubacteriales</taxon>
        <taxon>Eubacteriaceae</taxon>
        <taxon>Anaerofustis</taxon>
    </lineage>
</organism>
<name>A0A3E3DZD7_9FIRM</name>
<evidence type="ECO:0000313" key="2">
    <source>
        <dbReference type="Proteomes" id="UP000261212"/>
    </source>
</evidence>
<dbReference type="InterPro" id="IPR019271">
    <property type="entry name" value="DUF2284_metal-binding"/>
</dbReference>
<evidence type="ECO:0000313" key="1">
    <source>
        <dbReference type="EMBL" id="RGD74436.1"/>
    </source>
</evidence>
<reference evidence="1 2" key="1">
    <citation type="submission" date="2018-08" db="EMBL/GenBank/DDBJ databases">
        <title>A genome reference for cultivated species of the human gut microbiota.</title>
        <authorList>
            <person name="Zou Y."/>
            <person name="Xue W."/>
            <person name="Luo G."/>
        </authorList>
    </citation>
    <scope>NUCLEOTIDE SEQUENCE [LARGE SCALE GENOMIC DNA]</scope>
    <source>
        <strain evidence="1 2">AM25-6</strain>
    </source>
</reference>
<comment type="caution">
    <text evidence="1">The sequence shown here is derived from an EMBL/GenBank/DDBJ whole genome shotgun (WGS) entry which is preliminary data.</text>
</comment>
<dbReference type="Proteomes" id="UP000261212">
    <property type="component" value="Unassembled WGS sequence"/>
</dbReference>
<dbReference type="EMBL" id="QUSM01000003">
    <property type="protein sequence ID" value="RGD74436.1"/>
    <property type="molecule type" value="Genomic_DNA"/>
</dbReference>
<proteinExistence type="predicted"/>
<accession>A0A3E3DZD7</accession>